<keyword evidence="2" id="KW-1185">Reference proteome</keyword>
<accession>A0ACC2HMB4</accession>
<evidence type="ECO:0000313" key="1">
    <source>
        <dbReference type="EMBL" id="KAJ8016942.1"/>
    </source>
</evidence>
<protein>
    <submittedName>
        <fullName evidence="1">Uncharacterized protein</fullName>
    </submittedName>
</protein>
<dbReference type="EMBL" id="CM055728">
    <property type="protein sequence ID" value="KAJ8016942.1"/>
    <property type="molecule type" value="Genomic_DNA"/>
</dbReference>
<comment type="caution">
    <text evidence="1">The sequence shown here is derived from an EMBL/GenBank/DDBJ whole genome shotgun (WGS) entry which is preliminary data.</text>
</comment>
<organism evidence="1 2">
    <name type="scientific">Dallia pectoralis</name>
    <name type="common">Alaska blackfish</name>
    <dbReference type="NCBI Taxonomy" id="75939"/>
    <lineage>
        <taxon>Eukaryota</taxon>
        <taxon>Metazoa</taxon>
        <taxon>Chordata</taxon>
        <taxon>Craniata</taxon>
        <taxon>Vertebrata</taxon>
        <taxon>Euteleostomi</taxon>
        <taxon>Actinopterygii</taxon>
        <taxon>Neopterygii</taxon>
        <taxon>Teleostei</taxon>
        <taxon>Protacanthopterygii</taxon>
        <taxon>Esociformes</taxon>
        <taxon>Umbridae</taxon>
        <taxon>Dallia</taxon>
    </lineage>
</organism>
<evidence type="ECO:0000313" key="2">
    <source>
        <dbReference type="Proteomes" id="UP001157502"/>
    </source>
</evidence>
<name>A0ACC2HMB4_DALPE</name>
<gene>
    <name evidence="1" type="ORF">DPEC_G00012590</name>
</gene>
<dbReference type="Proteomes" id="UP001157502">
    <property type="component" value="Chromosome 1"/>
</dbReference>
<sequence>MHFPSSCPAVYSSTLGCQTWLRRHGNDDGRCGSRCQYKIACKYLSFTLIEPHAGTEVGYTPLHIAALHGHTHILKLLIGTYGAKENLRDYSGHLACQYLNIREAPEEMEFVEFHVAQAREHTRNRKLASLFQSKKKWGSAEDLAPIEEEGLATASHQLLVPAFRTRKFSR</sequence>
<reference evidence="1" key="1">
    <citation type="submission" date="2021-05" db="EMBL/GenBank/DDBJ databases">
        <authorList>
            <person name="Pan Q."/>
            <person name="Jouanno E."/>
            <person name="Zahm M."/>
            <person name="Klopp C."/>
            <person name="Cabau C."/>
            <person name="Louis A."/>
            <person name="Berthelot C."/>
            <person name="Parey E."/>
            <person name="Roest Crollius H."/>
            <person name="Montfort J."/>
            <person name="Robinson-Rechavi M."/>
            <person name="Bouchez O."/>
            <person name="Lampietro C."/>
            <person name="Lopez Roques C."/>
            <person name="Donnadieu C."/>
            <person name="Postlethwait J."/>
            <person name="Bobe J."/>
            <person name="Dillon D."/>
            <person name="Chandos A."/>
            <person name="von Hippel F."/>
            <person name="Guiguen Y."/>
        </authorList>
    </citation>
    <scope>NUCLEOTIDE SEQUENCE</scope>
    <source>
        <strain evidence="1">YG-Jan2019</strain>
    </source>
</reference>
<proteinExistence type="predicted"/>